<organism evidence="1 2">
    <name type="scientific">Papilio machaon</name>
    <name type="common">Old World swallowtail butterfly</name>
    <dbReference type="NCBI Taxonomy" id="76193"/>
    <lineage>
        <taxon>Eukaryota</taxon>
        <taxon>Metazoa</taxon>
        <taxon>Ecdysozoa</taxon>
        <taxon>Arthropoda</taxon>
        <taxon>Hexapoda</taxon>
        <taxon>Insecta</taxon>
        <taxon>Pterygota</taxon>
        <taxon>Neoptera</taxon>
        <taxon>Endopterygota</taxon>
        <taxon>Lepidoptera</taxon>
        <taxon>Glossata</taxon>
        <taxon>Ditrysia</taxon>
        <taxon>Papilionoidea</taxon>
        <taxon>Papilionidae</taxon>
        <taxon>Papilioninae</taxon>
        <taxon>Papilio</taxon>
    </lineage>
</organism>
<accession>A0A194RQ84</accession>
<sequence>MSMGRGRFAVWMTSGDRLNSECCGVGVRVGGGAVQLRVRSQTREINVRD</sequence>
<keyword evidence="2" id="KW-1185">Reference proteome</keyword>
<dbReference type="Proteomes" id="UP000053240">
    <property type="component" value="Unassembled WGS sequence"/>
</dbReference>
<evidence type="ECO:0000313" key="2">
    <source>
        <dbReference type="Proteomes" id="UP000053240"/>
    </source>
</evidence>
<proteinExistence type="predicted"/>
<evidence type="ECO:0000313" key="1">
    <source>
        <dbReference type="EMBL" id="KPJ19652.1"/>
    </source>
</evidence>
<dbReference type="InParanoid" id="A0A194RQ84"/>
<gene>
    <name evidence="1" type="ORF">RR48_06512</name>
</gene>
<dbReference type="EMBL" id="KQ459875">
    <property type="protein sequence ID" value="KPJ19652.1"/>
    <property type="molecule type" value="Genomic_DNA"/>
</dbReference>
<dbReference type="AlphaFoldDB" id="A0A194RQ84"/>
<protein>
    <submittedName>
        <fullName evidence="1">Uncharacterized protein</fullName>
    </submittedName>
</protein>
<name>A0A194RQ84_PAPMA</name>
<reference evidence="1 2" key="1">
    <citation type="journal article" date="2015" name="Nat. Commun.">
        <title>Outbred genome sequencing and CRISPR/Cas9 gene editing in butterflies.</title>
        <authorList>
            <person name="Li X."/>
            <person name="Fan D."/>
            <person name="Zhang W."/>
            <person name="Liu G."/>
            <person name="Zhang L."/>
            <person name="Zhao L."/>
            <person name="Fang X."/>
            <person name="Chen L."/>
            <person name="Dong Y."/>
            <person name="Chen Y."/>
            <person name="Ding Y."/>
            <person name="Zhao R."/>
            <person name="Feng M."/>
            <person name="Zhu Y."/>
            <person name="Feng Y."/>
            <person name="Jiang X."/>
            <person name="Zhu D."/>
            <person name="Xiang H."/>
            <person name="Feng X."/>
            <person name="Li S."/>
            <person name="Wang J."/>
            <person name="Zhang G."/>
            <person name="Kronforst M.R."/>
            <person name="Wang W."/>
        </authorList>
    </citation>
    <scope>NUCLEOTIDE SEQUENCE [LARGE SCALE GENOMIC DNA]</scope>
    <source>
        <strain evidence="1">Ya'a_city_454_Pm</strain>
        <tissue evidence="1">Whole body</tissue>
    </source>
</reference>